<protein>
    <submittedName>
        <fullName evidence="5">Uncharacterized protein</fullName>
    </submittedName>
</protein>
<dbReference type="EMBL" id="JBAMIC010000002">
    <property type="protein sequence ID" value="KAK7111347.1"/>
    <property type="molecule type" value="Genomic_DNA"/>
</dbReference>
<dbReference type="SMART" id="SM00268">
    <property type="entry name" value="ACTIN"/>
    <property type="match status" value="1"/>
</dbReference>
<dbReference type="InterPro" id="IPR004000">
    <property type="entry name" value="Actin"/>
</dbReference>
<evidence type="ECO:0000313" key="5">
    <source>
        <dbReference type="EMBL" id="KAK7111347.1"/>
    </source>
</evidence>
<proteinExistence type="inferred from homology"/>
<sequence>MAAASPNSDTGCESRSAAVIEFGSHTTRAGFAGKEHPQLIMPSVVGRPRTPEMQATGPENSGADNSEVKGSKSSKTGGESSSEKVKEVYAGDEAMSRRGVLRVKYPVQWGIVTNWDDLEVLWRDVFEKKLACDTEQTPLVLVEGDVGNPKMNREKATQVAFETFNVPAFYLARSPSLVLGATSRTTGLVVDIGGSVVRAVPVYEGHCLTHAAGSYPFGSRYCTDYLLKLLVEKGVALAPYGAKEAGEMIKKFAYIAQDFEQEKATFDVSQVKEYEFPDGQTIPLGPERFQCVEPLFKPNLFGFEVLGLAEHAVNTVERCDPDLRQTLLSNVVLAGGASSLPGLASRFQQEMERELGAQGDPDLRKLHVQVLAPPGGDLLAWKGASLLASSSSFLKMCISLDDYNEYGPTLVYRKCF</sequence>
<name>A0AAN9GJZ8_9CAEN</name>
<evidence type="ECO:0000313" key="6">
    <source>
        <dbReference type="Proteomes" id="UP001374579"/>
    </source>
</evidence>
<dbReference type="PANTHER" id="PTHR11937">
    <property type="entry name" value="ACTIN"/>
    <property type="match status" value="1"/>
</dbReference>
<evidence type="ECO:0000256" key="1">
    <source>
        <dbReference type="ARBA" id="ARBA00003520"/>
    </source>
</evidence>
<reference evidence="5 6" key="1">
    <citation type="submission" date="2024-02" db="EMBL/GenBank/DDBJ databases">
        <title>Chromosome-scale genome assembly of the rough periwinkle Littorina saxatilis.</title>
        <authorList>
            <person name="De Jode A."/>
            <person name="Faria R."/>
            <person name="Formenti G."/>
            <person name="Sims Y."/>
            <person name="Smith T.P."/>
            <person name="Tracey A."/>
            <person name="Wood J.M.D."/>
            <person name="Zagrodzka Z.B."/>
            <person name="Johannesson K."/>
            <person name="Butlin R.K."/>
            <person name="Leder E.H."/>
        </authorList>
    </citation>
    <scope>NUCLEOTIDE SEQUENCE [LARGE SCALE GENOMIC DNA]</scope>
    <source>
        <strain evidence="5">Snail1</strain>
        <tissue evidence="5">Muscle</tissue>
    </source>
</reference>
<evidence type="ECO:0000256" key="2">
    <source>
        <dbReference type="ARBA" id="ARBA00006752"/>
    </source>
</evidence>
<dbReference type="Gene3D" id="3.90.640.10">
    <property type="entry name" value="Actin, Chain A, domain 4"/>
    <property type="match status" value="1"/>
</dbReference>
<dbReference type="FunFam" id="3.30.420.40:FF:000058">
    <property type="entry name" value="Putative actin-related protein 5"/>
    <property type="match status" value="1"/>
</dbReference>
<dbReference type="FunFam" id="3.30.420.40:FF:000050">
    <property type="entry name" value="Actin, alpha skeletal muscle"/>
    <property type="match status" value="1"/>
</dbReference>
<evidence type="ECO:0000256" key="4">
    <source>
        <dbReference type="SAM" id="MobiDB-lite"/>
    </source>
</evidence>
<feature type="compositionally biased region" description="Low complexity" evidence="4">
    <location>
        <begin position="71"/>
        <end position="80"/>
    </location>
</feature>
<dbReference type="Proteomes" id="UP001374579">
    <property type="component" value="Unassembled WGS sequence"/>
</dbReference>
<comment type="function">
    <text evidence="1">Actins are highly conserved proteins that are involved in various types of cell motility and are ubiquitously expressed in all eukaryotic cells.</text>
</comment>
<evidence type="ECO:0000256" key="3">
    <source>
        <dbReference type="RuleBase" id="RU000487"/>
    </source>
</evidence>
<dbReference type="SUPFAM" id="SSF53067">
    <property type="entry name" value="Actin-like ATPase domain"/>
    <property type="match status" value="2"/>
</dbReference>
<dbReference type="InterPro" id="IPR043129">
    <property type="entry name" value="ATPase_NBD"/>
</dbReference>
<comment type="caution">
    <text evidence="5">The sequence shown here is derived from an EMBL/GenBank/DDBJ whole genome shotgun (WGS) entry which is preliminary data.</text>
</comment>
<gene>
    <name evidence="5" type="ORF">V1264_010998</name>
</gene>
<dbReference type="AlphaFoldDB" id="A0AAN9GJZ8"/>
<organism evidence="5 6">
    <name type="scientific">Littorina saxatilis</name>
    <dbReference type="NCBI Taxonomy" id="31220"/>
    <lineage>
        <taxon>Eukaryota</taxon>
        <taxon>Metazoa</taxon>
        <taxon>Spiralia</taxon>
        <taxon>Lophotrochozoa</taxon>
        <taxon>Mollusca</taxon>
        <taxon>Gastropoda</taxon>
        <taxon>Caenogastropoda</taxon>
        <taxon>Littorinimorpha</taxon>
        <taxon>Littorinoidea</taxon>
        <taxon>Littorinidae</taxon>
        <taxon>Littorina</taxon>
    </lineage>
</organism>
<comment type="similarity">
    <text evidence="2 3">Belongs to the actin family.</text>
</comment>
<keyword evidence="6" id="KW-1185">Reference proteome</keyword>
<feature type="region of interest" description="Disordered" evidence="4">
    <location>
        <begin position="28"/>
        <end position="87"/>
    </location>
</feature>
<dbReference type="Pfam" id="PF00022">
    <property type="entry name" value="Actin"/>
    <property type="match status" value="2"/>
</dbReference>
<accession>A0AAN9GJZ8</accession>
<dbReference type="Gene3D" id="3.30.420.40">
    <property type="match status" value="2"/>
</dbReference>